<keyword evidence="5 6" id="KW-0472">Membrane</keyword>
<organism evidence="8">
    <name type="scientific">Ananas comosus var. bracteatus</name>
    <name type="common">red pineapple</name>
    <dbReference type="NCBI Taxonomy" id="296719"/>
    <lineage>
        <taxon>Eukaryota</taxon>
        <taxon>Viridiplantae</taxon>
        <taxon>Streptophyta</taxon>
        <taxon>Embryophyta</taxon>
        <taxon>Tracheophyta</taxon>
        <taxon>Spermatophyta</taxon>
        <taxon>Magnoliopsida</taxon>
        <taxon>Liliopsida</taxon>
        <taxon>Poales</taxon>
        <taxon>Bromeliaceae</taxon>
        <taxon>Bromelioideae</taxon>
        <taxon>Ananas</taxon>
    </lineage>
</organism>
<name>A0A6V7PJU2_ANACO</name>
<evidence type="ECO:0000259" key="7">
    <source>
        <dbReference type="Pfam" id="PF00892"/>
    </source>
</evidence>
<feature type="transmembrane region" description="Helical" evidence="6">
    <location>
        <begin position="43"/>
        <end position="64"/>
    </location>
</feature>
<dbReference type="AlphaFoldDB" id="A0A6V7PJU2"/>
<feature type="transmembrane region" description="Helical" evidence="6">
    <location>
        <begin position="185"/>
        <end position="205"/>
    </location>
</feature>
<comment type="subcellular location">
    <subcellularLocation>
        <location evidence="1 6">Membrane</location>
        <topology evidence="1 6">Multi-pass membrane protein</topology>
    </subcellularLocation>
</comment>
<evidence type="ECO:0000313" key="8">
    <source>
        <dbReference type="EMBL" id="CAD1831084.1"/>
    </source>
</evidence>
<dbReference type="InterPro" id="IPR037185">
    <property type="entry name" value="EmrE-like"/>
</dbReference>
<dbReference type="InterPro" id="IPR030184">
    <property type="entry name" value="WAT1-related"/>
</dbReference>
<dbReference type="InterPro" id="IPR000620">
    <property type="entry name" value="EamA_dom"/>
</dbReference>
<evidence type="ECO:0000256" key="6">
    <source>
        <dbReference type="RuleBase" id="RU363077"/>
    </source>
</evidence>
<evidence type="ECO:0000256" key="1">
    <source>
        <dbReference type="ARBA" id="ARBA00004141"/>
    </source>
</evidence>
<sequence length="355" mass="39406">MESQKGRVLESALLPLSMVVIQILVMGMLILSKIVMNNGMQPYVLLGYRNIVGAIFVAPFAFFFEREMGKKLNMSSLVWIFINATLAISMALGLYYYGLRDTNAAYSVNFLNLIPIVTFIIAVILRLERMRLRSTAGKVKVLGTLLCVGGTMIVSLYKGKALHLWPTHLLKLQHGAKGAEDHHHWLRGTLFLVCSCLSYAFWFITQVKLFKIFPSKYWATMLTCVAGSLETVVIGIIIDREKSAWMLKWDLQLLTIVYSGVFNTGLTFCLILWAVARRGPTYPSMFNSLSVIFTMIADSVLLGTNITVGSLLGTFVIIGGLYAFLWGKGNEAKVDGTKVAGSDETQTALDVNDDK</sequence>
<dbReference type="GO" id="GO:0016020">
    <property type="term" value="C:membrane"/>
    <property type="evidence" value="ECO:0007669"/>
    <property type="project" value="UniProtKB-SubCell"/>
</dbReference>
<dbReference type="GO" id="GO:0022857">
    <property type="term" value="F:transmembrane transporter activity"/>
    <property type="evidence" value="ECO:0007669"/>
    <property type="project" value="InterPro"/>
</dbReference>
<protein>
    <recommendedName>
        <fullName evidence="6">WAT1-related protein</fullName>
    </recommendedName>
</protein>
<feature type="transmembrane region" description="Helical" evidence="6">
    <location>
        <begin position="217"/>
        <end position="238"/>
    </location>
</feature>
<accession>A0A6V7PJU2</accession>
<feature type="transmembrane region" description="Helical" evidence="6">
    <location>
        <begin position="253"/>
        <end position="273"/>
    </location>
</feature>
<feature type="transmembrane region" description="Helical" evidence="6">
    <location>
        <begin position="12"/>
        <end position="31"/>
    </location>
</feature>
<reference evidence="8" key="1">
    <citation type="submission" date="2020-07" db="EMBL/GenBank/DDBJ databases">
        <authorList>
            <person name="Lin J."/>
        </authorList>
    </citation>
    <scope>NUCLEOTIDE SEQUENCE</scope>
</reference>
<feature type="transmembrane region" description="Helical" evidence="6">
    <location>
        <begin position="308"/>
        <end position="326"/>
    </location>
</feature>
<feature type="domain" description="EamA" evidence="7">
    <location>
        <begin position="187"/>
        <end position="324"/>
    </location>
</feature>
<dbReference type="Pfam" id="PF00892">
    <property type="entry name" value="EamA"/>
    <property type="match status" value="2"/>
</dbReference>
<comment type="similarity">
    <text evidence="2 6">Belongs to the drug/metabolite transporter (DMT) superfamily. Plant drug/metabolite exporter (P-DME) (TC 2.A.7.4) family.</text>
</comment>
<evidence type="ECO:0000256" key="3">
    <source>
        <dbReference type="ARBA" id="ARBA00022692"/>
    </source>
</evidence>
<feature type="domain" description="EamA" evidence="7">
    <location>
        <begin position="28"/>
        <end position="155"/>
    </location>
</feature>
<feature type="transmembrane region" description="Helical" evidence="6">
    <location>
        <begin position="76"/>
        <end position="98"/>
    </location>
</feature>
<dbReference type="EMBL" id="LR862148">
    <property type="protein sequence ID" value="CAD1831084.1"/>
    <property type="molecule type" value="Genomic_DNA"/>
</dbReference>
<keyword evidence="4 6" id="KW-1133">Transmembrane helix</keyword>
<proteinExistence type="inferred from homology"/>
<evidence type="ECO:0000256" key="2">
    <source>
        <dbReference type="ARBA" id="ARBA00007635"/>
    </source>
</evidence>
<evidence type="ECO:0000256" key="5">
    <source>
        <dbReference type="ARBA" id="ARBA00023136"/>
    </source>
</evidence>
<feature type="transmembrane region" description="Helical" evidence="6">
    <location>
        <begin position="139"/>
        <end position="157"/>
    </location>
</feature>
<gene>
    <name evidence="8" type="ORF">CB5_LOCUS14295</name>
</gene>
<dbReference type="PANTHER" id="PTHR31218">
    <property type="entry name" value="WAT1-RELATED PROTEIN"/>
    <property type="match status" value="1"/>
</dbReference>
<feature type="transmembrane region" description="Helical" evidence="6">
    <location>
        <begin position="104"/>
        <end position="127"/>
    </location>
</feature>
<evidence type="ECO:0000256" key="4">
    <source>
        <dbReference type="ARBA" id="ARBA00022989"/>
    </source>
</evidence>
<keyword evidence="3 6" id="KW-0812">Transmembrane</keyword>
<dbReference type="SUPFAM" id="SSF103481">
    <property type="entry name" value="Multidrug resistance efflux transporter EmrE"/>
    <property type="match status" value="2"/>
</dbReference>